<accession>A0A8B6C8B7</accession>
<sequence>MDLRVIVVFLVAIVCIAAHHMSGYDRPDSYYDTPDGLYDAPDTPDYPDYYYPRNVGRQIQ</sequence>
<feature type="chain" id="PRO_5032717465" evidence="2">
    <location>
        <begin position="19"/>
        <end position="60"/>
    </location>
</feature>
<proteinExistence type="predicted"/>
<keyword evidence="4" id="KW-1185">Reference proteome</keyword>
<name>A0A8B6C8B7_MYTGA</name>
<protein>
    <submittedName>
        <fullName evidence="3">Uncharacterized protein</fullName>
    </submittedName>
</protein>
<comment type="caution">
    <text evidence="3">The sequence shown here is derived from an EMBL/GenBank/DDBJ whole genome shotgun (WGS) entry which is preliminary data.</text>
</comment>
<feature type="signal peptide" evidence="2">
    <location>
        <begin position="1"/>
        <end position="18"/>
    </location>
</feature>
<gene>
    <name evidence="3" type="ORF">MGAL_10B070040</name>
</gene>
<feature type="non-terminal residue" evidence="3">
    <location>
        <position position="60"/>
    </location>
</feature>
<feature type="compositionally biased region" description="Low complexity" evidence="1">
    <location>
        <begin position="38"/>
        <end position="47"/>
    </location>
</feature>
<evidence type="ECO:0000313" key="3">
    <source>
        <dbReference type="EMBL" id="VDI00992.1"/>
    </source>
</evidence>
<dbReference type="Proteomes" id="UP000596742">
    <property type="component" value="Unassembled WGS sequence"/>
</dbReference>
<evidence type="ECO:0000256" key="2">
    <source>
        <dbReference type="SAM" id="SignalP"/>
    </source>
</evidence>
<dbReference type="AlphaFoldDB" id="A0A8B6C8B7"/>
<dbReference type="EMBL" id="UYJE01001297">
    <property type="protein sequence ID" value="VDI00992.1"/>
    <property type="molecule type" value="Genomic_DNA"/>
</dbReference>
<reference evidence="3" key="1">
    <citation type="submission" date="2018-11" db="EMBL/GenBank/DDBJ databases">
        <authorList>
            <person name="Alioto T."/>
            <person name="Alioto T."/>
        </authorList>
    </citation>
    <scope>NUCLEOTIDE SEQUENCE</scope>
</reference>
<keyword evidence="2" id="KW-0732">Signal</keyword>
<evidence type="ECO:0000313" key="4">
    <source>
        <dbReference type="Proteomes" id="UP000596742"/>
    </source>
</evidence>
<evidence type="ECO:0000256" key="1">
    <source>
        <dbReference type="SAM" id="MobiDB-lite"/>
    </source>
</evidence>
<feature type="region of interest" description="Disordered" evidence="1">
    <location>
        <begin position="23"/>
        <end position="47"/>
    </location>
</feature>
<organism evidence="3 4">
    <name type="scientific">Mytilus galloprovincialis</name>
    <name type="common">Mediterranean mussel</name>
    <dbReference type="NCBI Taxonomy" id="29158"/>
    <lineage>
        <taxon>Eukaryota</taxon>
        <taxon>Metazoa</taxon>
        <taxon>Spiralia</taxon>
        <taxon>Lophotrochozoa</taxon>
        <taxon>Mollusca</taxon>
        <taxon>Bivalvia</taxon>
        <taxon>Autobranchia</taxon>
        <taxon>Pteriomorphia</taxon>
        <taxon>Mytilida</taxon>
        <taxon>Mytiloidea</taxon>
        <taxon>Mytilidae</taxon>
        <taxon>Mytilinae</taxon>
        <taxon>Mytilus</taxon>
    </lineage>
</organism>